<proteinExistence type="predicted"/>
<evidence type="ECO:0000313" key="2">
    <source>
        <dbReference type="Proteomes" id="UP000013237"/>
    </source>
</evidence>
<evidence type="ECO:0000313" key="1">
    <source>
        <dbReference type="EMBL" id="ENY75436.1"/>
    </source>
</evidence>
<comment type="caution">
    <text evidence="1">The sequence shown here is derived from an EMBL/GenBank/DDBJ whole genome shotgun (WGS) entry which is preliminary data.</text>
</comment>
<accession>A0AAD2ZSE1</accession>
<gene>
    <name evidence="1" type="ORF">C206_22224</name>
</gene>
<sequence length="129" mass="14124">MIVGDIRIRCTNSLNGYAILVTIVDGPDLWGLLATEVLVRSIKVRDWIEALYGFENTVAQPAIIGRQRTAQGCLVEWRACLSKIAFAPSNGSWSRFMFSLIPGGKIDSGEAQNAVHLQHITIEALSCHA</sequence>
<protein>
    <submittedName>
        <fullName evidence="1">Uncharacterized protein</fullName>
    </submittedName>
</protein>
<dbReference type="Proteomes" id="UP000013237">
    <property type="component" value="Unassembled WGS sequence"/>
</dbReference>
<organism evidence="1 2">
    <name type="scientific">Pseudomonas putida TRO1</name>
    <dbReference type="NCBI Taxonomy" id="1227924"/>
    <lineage>
        <taxon>Bacteria</taxon>
        <taxon>Pseudomonadati</taxon>
        <taxon>Pseudomonadota</taxon>
        <taxon>Gammaproteobacteria</taxon>
        <taxon>Pseudomonadales</taxon>
        <taxon>Pseudomonadaceae</taxon>
        <taxon>Pseudomonas</taxon>
    </lineage>
</organism>
<dbReference type="EMBL" id="APBQ01000133">
    <property type="protein sequence ID" value="ENY75436.1"/>
    <property type="molecule type" value="Genomic_DNA"/>
</dbReference>
<dbReference type="AlphaFoldDB" id="A0AAD2ZSE1"/>
<name>A0AAD2ZSE1_PSEPU</name>
<reference evidence="1 2" key="1">
    <citation type="submission" date="2013-02" db="EMBL/GenBank/DDBJ databases">
        <title>Insights into the proteome of triclosan-resistant Pseudomonas putida TRO1, isolated from activated sludge.</title>
        <authorList>
            <person name="Lolas I.B."/>
            <person name="Almeida B."/>
            <person name="Starnawski P.M."/>
            <person name="Soenderkaer M."/>
            <person name="Nielsen K.L."/>
            <person name="Nielsen J.L."/>
        </authorList>
    </citation>
    <scope>NUCLEOTIDE SEQUENCE [LARGE SCALE GENOMIC DNA]</scope>
    <source>
        <strain evidence="1 2">TRO1</strain>
    </source>
</reference>